<evidence type="ECO:0000313" key="1">
    <source>
        <dbReference type="EMBL" id="VFV42751.1"/>
    </source>
</evidence>
<gene>
    <name evidence="1" type="ORF">LYPA_23C013967</name>
</gene>
<protein>
    <submittedName>
        <fullName evidence="1">Uncharacterized protein</fullName>
    </submittedName>
</protein>
<keyword evidence="2" id="KW-1185">Reference proteome</keyword>
<name>A0A485P880_LYNPA</name>
<dbReference type="Proteomes" id="UP000386466">
    <property type="component" value="Unassembled WGS sequence"/>
</dbReference>
<dbReference type="EMBL" id="CAAGRJ010032409">
    <property type="protein sequence ID" value="VFV42751.1"/>
    <property type="molecule type" value="Genomic_DNA"/>
</dbReference>
<evidence type="ECO:0000313" key="2">
    <source>
        <dbReference type="Proteomes" id="UP000386466"/>
    </source>
</evidence>
<sequence length="65" mass="7136">MDADRARKTLGLVLGPSQSRTRVPPSLHRRDRCAGPGGLWNRVLEVMNPLPSASWALTALSAYQH</sequence>
<accession>A0A485P880</accession>
<proteinExistence type="predicted"/>
<organism evidence="1 2">
    <name type="scientific">Lynx pardinus</name>
    <name type="common">Iberian lynx</name>
    <name type="synonym">Felis pardina</name>
    <dbReference type="NCBI Taxonomy" id="191816"/>
    <lineage>
        <taxon>Eukaryota</taxon>
        <taxon>Metazoa</taxon>
        <taxon>Chordata</taxon>
        <taxon>Craniata</taxon>
        <taxon>Vertebrata</taxon>
        <taxon>Euteleostomi</taxon>
        <taxon>Mammalia</taxon>
        <taxon>Eutheria</taxon>
        <taxon>Laurasiatheria</taxon>
        <taxon>Carnivora</taxon>
        <taxon>Feliformia</taxon>
        <taxon>Felidae</taxon>
        <taxon>Felinae</taxon>
        <taxon>Lynx</taxon>
    </lineage>
</organism>
<dbReference type="AlphaFoldDB" id="A0A485P880"/>
<reference evidence="1 2" key="1">
    <citation type="submission" date="2019-01" db="EMBL/GenBank/DDBJ databases">
        <authorList>
            <person name="Alioto T."/>
            <person name="Alioto T."/>
        </authorList>
    </citation>
    <scope>NUCLEOTIDE SEQUENCE [LARGE SCALE GENOMIC DNA]</scope>
</reference>